<dbReference type="OMA" id="ELEAMYC"/>
<dbReference type="Proteomes" id="UP000012073">
    <property type="component" value="Unassembled WGS sequence"/>
</dbReference>
<dbReference type="PROSITE" id="PS50011">
    <property type="entry name" value="PROTEIN_KINASE_DOM"/>
    <property type="match status" value="1"/>
</dbReference>
<reference evidence="3" key="1">
    <citation type="journal article" date="2013" name="Proc. Natl. Acad. Sci. U.S.A.">
        <title>Genome structure and metabolic features in the red seaweed Chondrus crispus shed light on evolution of the Archaeplastida.</title>
        <authorList>
            <person name="Collen J."/>
            <person name="Porcel B."/>
            <person name="Carre W."/>
            <person name="Ball S.G."/>
            <person name="Chaparro C."/>
            <person name="Tonon T."/>
            <person name="Barbeyron T."/>
            <person name="Michel G."/>
            <person name="Noel B."/>
            <person name="Valentin K."/>
            <person name="Elias M."/>
            <person name="Artiguenave F."/>
            <person name="Arun A."/>
            <person name="Aury J.M."/>
            <person name="Barbosa-Neto J.F."/>
            <person name="Bothwell J.H."/>
            <person name="Bouget F.Y."/>
            <person name="Brillet L."/>
            <person name="Cabello-Hurtado F."/>
            <person name="Capella-Gutierrez S."/>
            <person name="Charrier B."/>
            <person name="Cladiere L."/>
            <person name="Cock J.M."/>
            <person name="Coelho S.M."/>
            <person name="Colleoni C."/>
            <person name="Czjzek M."/>
            <person name="Da Silva C."/>
            <person name="Delage L."/>
            <person name="Denoeud F."/>
            <person name="Deschamps P."/>
            <person name="Dittami S.M."/>
            <person name="Gabaldon T."/>
            <person name="Gachon C.M."/>
            <person name="Groisillier A."/>
            <person name="Herve C."/>
            <person name="Jabbari K."/>
            <person name="Katinka M."/>
            <person name="Kloareg B."/>
            <person name="Kowalczyk N."/>
            <person name="Labadie K."/>
            <person name="Leblanc C."/>
            <person name="Lopez P.J."/>
            <person name="McLachlan D.H."/>
            <person name="Meslet-Cladiere L."/>
            <person name="Moustafa A."/>
            <person name="Nehr Z."/>
            <person name="Nyvall Collen P."/>
            <person name="Panaud O."/>
            <person name="Partensky F."/>
            <person name="Poulain J."/>
            <person name="Rensing S.A."/>
            <person name="Rousvoal S."/>
            <person name="Samson G."/>
            <person name="Symeonidi A."/>
            <person name="Weissenbach J."/>
            <person name="Zambounis A."/>
            <person name="Wincker P."/>
            <person name="Boyen C."/>
        </authorList>
    </citation>
    <scope>NUCLEOTIDE SEQUENCE [LARGE SCALE GENOMIC DNA]</scope>
    <source>
        <strain evidence="3">cv. Stackhouse</strain>
    </source>
</reference>
<evidence type="ECO:0000313" key="3">
    <source>
        <dbReference type="Proteomes" id="UP000012073"/>
    </source>
</evidence>
<dbReference type="GO" id="GO:0005524">
    <property type="term" value="F:ATP binding"/>
    <property type="evidence" value="ECO:0007669"/>
    <property type="project" value="InterPro"/>
</dbReference>
<keyword evidence="3" id="KW-1185">Reference proteome</keyword>
<dbReference type="AlphaFoldDB" id="R7Q2U2"/>
<dbReference type="SMART" id="SM00220">
    <property type="entry name" value="S_TKc"/>
    <property type="match status" value="1"/>
</dbReference>
<dbReference type="InterPro" id="IPR011009">
    <property type="entry name" value="Kinase-like_dom_sf"/>
</dbReference>
<evidence type="ECO:0000259" key="1">
    <source>
        <dbReference type="PROSITE" id="PS50011"/>
    </source>
</evidence>
<feature type="domain" description="Protein kinase" evidence="1">
    <location>
        <begin position="1"/>
        <end position="215"/>
    </location>
</feature>
<dbReference type="Gene3D" id="1.10.510.10">
    <property type="entry name" value="Transferase(Phosphotransferase) domain 1"/>
    <property type="match status" value="1"/>
</dbReference>
<dbReference type="PANTHER" id="PTHR44329">
    <property type="entry name" value="SERINE/THREONINE-PROTEIN KINASE TNNI3K-RELATED"/>
    <property type="match status" value="1"/>
</dbReference>
<sequence length="270" mass="29388">MEGGSLFSALSYLKQAGFRALPPQDCLRLSRQVTNGLAYLHASAFSFGDLKTLNILLSATPNLHTGRFPTNVRAKLCDFGLSRNLKHLVDPCDVASNPNATQIPAQHGPAGTFAYLAPEAFAGLPTDDPDAPKRADIYALGIVLWELATLQTPWPGLRALQLIRLVGREGRRPEWPENVSHLSQGYIDLVERCWHQDPALRPSAEQVASELEAMYCAFGDTSESGLDLCTHMEDGESSDMLPRARNDSLLGTEAGLSVDSDSDVVRVDDD</sequence>
<dbReference type="KEGG" id="ccp:CHC_T00001680001"/>
<dbReference type="STRING" id="2769.R7Q2U2"/>
<gene>
    <name evidence="2" type="ORF">CHC_T00001680001</name>
</gene>
<dbReference type="EMBL" id="HG001593">
    <property type="protein sequence ID" value="CDF32887.1"/>
    <property type="molecule type" value="Genomic_DNA"/>
</dbReference>
<accession>R7Q2U2</accession>
<dbReference type="PANTHER" id="PTHR44329:SF214">
    <property type="entry name" value="PROTEIN KINASE DOMAIN-CONTAINING PROTEIN"/>
    <property type="match status" value="1"/>
</dbReference>
<dbReference type="InterPro" id="IPR051681">
    <property type="entry name" value="Ser/Thr_Kinases-Pseudokinases"/>
</dbReference>
<dbReference type="OrthoDB" id="4062651at2759"/>
<organism evidence="2 3">
    <name type="scientific">Chondrus crispus</name>
    <name type="common">Carrageen Irish moss</name>
    <name type="synonym">Polymorpha crispa</name>
    <dbReference type="NCBI Taxonomy" id="2769"/>
    <lineage>
        <taxon>Eukaryota</taxon>
        <taxon>Rhodophyta</taxon>
        <taxon>Florideophyceae</taxon>
        <taxon>Rhodymeniophycidae</taxon>
        <taxon>Gigartinales</taxon>
        <taxon>Gigartinaceae</taxon>
        <taxon>Chondrus</taxon>
    </lineage>
</organism>
<dbReference type="SUPFAM" id="SSF56112">
    <property type="entry name" value="Protein kinase-like (PK-like)"/>
    <property type="match status" value="1"/>
</dbReference>
<name>R7Q2U2_CHOCR</name>
<dbReference type="GeneID" id="17320401"/>
<dbReference type="RefSeq" id="XP_005712688.1">
    <property type="nucleotide sequence ID" value="XM_005712631.1"/>
</dbReference>
<dbReference type="PhylomeDB" id="R7Q2U2"/>
<proteinExistence type="predicted"/>
<dbReference type="Pfam" id="PF00069">
    <property type="entry name" value="Pkinase"/>
    <property type="match status" value="1"/>
</dbReference>
<dbReference type="GO" id="GO:0004674">
    <property type="term" value="F:protein serine/threonine kinase activity"/>
    <property type="evidence" value="ECO:0007669"/>
    <property type="project" value="TreeGrafter"/>
</dbReference>
<protein>
    <recommendedName>
        <fullName evidence="1">Protein kinase domain-containing protein</fullName>
    </recommendedName>
</protein>
<dbReference type="Gramene" id="CDF32887">
    <property type="protein sequence ID" value="CDF32887"/>
    <property type="gene ID" value="CHC_T00001680001"/>
</dbReference>
<evidence type="ECO:0000313" key="2">
    <source>
        <dbReference type="EMBL" id="CDF32887.1"/>
    </source>
</evidence>
<dbReference type="InterPro" id="IPR000719">
    <property type="entry name" value="Prot_kinase_dom"/>
</dbReference>